<gene>
    <name evidence="20" type="ORF">IWZ03DRAFT_193524</name>
</gene>
<evidence type="ECO:0000256" key="7">
    <source>
        <dbReference type="ARBA" id="ARBA00022618"/>
    </source>
</evidence>
<keyword evidence="21" id="KW-1185">Reference proteome</keyword>
<evidence type="ECO:0000256" key="18">
    <source>
        <dbReference type="ARBA" id="ARBA00044358"/>
    </source>
</evidence>
<dbReference type="Proteomes" id="UP001363622">
    <property type="component" value="Unassembled WGS sequence"/>
</dbReference>
<feature type="compositionally biased region" description="Low complexity" evidence="19">
    <location>
        <begin position="174"/>
        <end position="183"/>
    </location>
</feature>
<evidence type="ECO:0000256" key="13">
    <source>
        <dbReference type="ARBA" id="ARBA00023212"/>
    </source>
</evidence>
<keyword evidence="15" id="KW-0131">Cell cycle</keyword>
<dbReference type="InterPro" id="IPR013960">
    <property type="entry name" value="DASH_Duo1"/>
</dbReference>
<comment type="caution">
    <text evidence="20">The sequence shown here is derived from an EMBL/GenBank/DDBJ whole genome shotgun (WGS) entry which is preliminary data.</text>
</comment>
<evidence type="ECO:0000313" key="20">
    <source>
        <dbReference type="EMBL" id="KAK7516604.1"/>
    </source>
</evidence>
<feature type="region of interest" description="Disordered" evidence="19">
    <location>
        <begin position="1"/>
        <end position="54"/>
    </location>
</feature>
<keyword evidence="14" id="KW-0539">Nucleus</keyword>
<sequence length="244" mass="26118">MADNALSDSEIDFDTPAPAARKSKVALADPHASPSASPDQPAHQRTESRYTTHEAREAALKRELGQVRSVNKVIEGVVESLEKARSNMNTVHHTVNSASTLLHTWTRILSATEHNQRLILSPNWQGASQDMADIEADELAARQAAERREREEVVRREAALRKAEEDERRRAEAAARPTSATGTRGRRGGLRGRAGASSTSTSGRPTSTYVGVGGQGGVRGTARQTAASRAGSGIGRGLRGRGRG</sequence>
<dbReference type="Pfam" id="PF08651">
    <property type="entry name" value="DASH_Duo1"/>
    <property type="match status" value="1"/>
</dbReference>
<keyword evidence="13" id="KW-0206">Cytoskeleton</keyword>
<evidence type="ECO:0000256" key="5">
    <source>
        <dbReference type="ARBA" id="ARBA00022454"/>
    </source>
</evidence>
<feature type="region of interest" description="Disordered" evidence="19">
    <location>
        <begin position="145"/>
        <end position="244"/>
    </location>
</feature>
<dbReference type="PANTHER" id="PTHR28216">
    <property type="entry name" value="DASH COMPLEX SUBUNIT DUO1"/>
    <property type="match status" value="1"/>
</dbReference>
<name>A0ABR1KM47_9PEZI</name>
<evidence type="ECO:0000256" key="11">
    <source>
        <dbReference type="ARBA" id="ARBA00022838"/>
    </source>
</evidence>
<evidence type="ECO:0000256" key="19">
    <source>
        <dbReference type="SAM" id="MobiDB-lite"/>
    </source>
</evidence>
<evidence type="ECO:0000256" key="12">
    <source>
        <dbReference type="ARBA" id="ARBA00023054"/>
    </source>
</evidence>
<evidence type="ECO:0000313" key="21">
    <source>
        <dbReference type="Proteomes" id="UP001363622"/>
    </source>
</evidence>
<evidence type="ECO:0000256" key="8">
    <source>
        <dbReference type="ARBA" id="ARBA00022701"/>
    </source>
</evidence>
<reference evidence="20 21" key="1">
    <citation type="submission" date="2024-04" db="EMBL/GenBank/DDBJ databases">
        <title>Phyllosticta paracitricarpa is synonymous to the EU quarantine fungus P. citricarpa based on phylogenomic analyses.</title>
        <authorList>
            <consortium name="Lawrence Berkeley National Laboratory"/>
            <person name="Van Ingen-Buijs V.A."/>
            <person name="Van Westerhoven A.C."/>
            <person name="Haridas S."/>
            <person name="Skiadas P."/>
            <person name="Martin F."/>
            <person name="Groenewald J.Z."/>
            <person name="Crous P.W."/>
            <person name="Seidl M.F."/>
        </authorList>
    </citation>
    <scope>NUCLEOTIDE SEQUENCE [LARGE SCALE GENOMIC DNA]</scope>
    <source>
        <strain evidence="20 21">CBS 123371</strain>
    </source>
</reference>
<evidence type="ECO:0000256" key="9">
    <source>
        <dbReference type="ARBA" id="ARBA00022776"/>
    </source>
</evidence>
<evidence type="ECO:0000256" key="3">
    <source>
        <dbReference type="ARBA" id="ARBA00004629"/>
    </source>
</evidence>
<evidence type="ECO:0000256" key="1">
    <source>
        <dbReference type="ARBA" id="ARBA00004123"/>
    </source>
</evidence>
<feature type="compositionally biased region" description="Low complexity" evidence="19">
    <location>
        <begin position="193"/>
        <end position="210"/>
    </location>
</feature>
<keyword evidence="5" id="KW-0158">Chromosome</keyword>
<comment type="subcellular location">
    <subcellularLocation>
        <location evidence="3">Chromosome</location>
        <location evidence="3">Centromere</location>
        <location evidence="3">Kinetochore</location>
    </subcellularLocation>
    <subcellularLocation>
        <location evidence="2">Cytoplasm</location>
        <location evidence="2">Cytoskeleton</location>
        <location evidence="2">Spindle</location>
    </subcellularLocation>
    <subcellularLocation>
        <location evidence="1">Nucleus</location>
    </subcellularLocation>
</comment>
<feature type="compositionally biased region" description="Basic and acidic residues" evidence="19">
    <location>
        <begin position="42"/>
        <end position="54"/>
    </location>
</feature>
<keyword evidence="10" id="KW-0159">Chromosome partition</keyword>
<accession>A0ABR1KM47</accession>
<comment type="similarity">
    <text evidence="4">Belongs to the DASH complex DUO1 family.</text>
</comment>
<dbReference type="PANTHER" id="PTHR28216:SF1">
    <property type="entry name" value="DASH COMPLEX SUBUNIT DUO1"/>
    <property type="match status" value="1"/>
</dbReference>
<evidence type="ECO:0000256" key="2">
    <source>
        <dbReference type="ARBA" id="ARBA00004186"/>
    </source>
</evidence>
<keyword evidence="6" id="KW-0963">Cytoplasm</keyword>
<protein>
    <recommendedName>
        <fullName evidence="17">DASH complex subunit DUO1</fullName>
    </recommendedName>
    <alternativeName>
        <fullName evidence="18">Outer kinetochore protein DUO1</fullName>
    </alternativeName>
</protein>
<organism evidence="20 21">
    <name type="scientific">Phyllosticta citriasiana</name>
    <dbReference type="NCBI Taxonomy" id="595635"/>
    <lineage>
        <taxon>Eukaryota</taxon>
        <taxon>Fungi</taxon>
        <taxon>Dikarya</taxon>
        <taxon>Ascomycota</taxon>
        <taxon>Pezizomycotina</taxon>
        <taxon>Dothideomycetes</taxon>
        <taxon>Dothideomycetes incertae sedis</taxon>
        <taxon>Botryosphaeriales</taxon>
        <taxon>Phyllostictaceae</taxon>
        <taxon>Phyllosticta</taxon>
    </lineage>
</organism>
<dbReference type="EMBL" id="JBBPHU010000006">
    <property type="protein sequence ID" value="KAK7516604.1"/>
    <property type="molecule type" value="Genomic_DNA"/>
</dbReference>
<keyword evidence="9" id="KW-0498">Mitosis</keyword>
<evidence type="ECO:0000256" key="10">
    <source>
        <dbReference type="ARBA" id="ARBA00022829"/>
    </source>
</evidence>
<evidence type="ECO:0000256" key="4">
    <source>
        <dbReference type="ARBA" id="ARBA00005366"/>
    </source>
</evidence>
<evidence type="ECO:0000256" key="17">
    <source>
        <dbReference type="ARBA" id="ARBA00044152"/>
    </source>
</evidence>
<keyword evidence="12" id="KW-0175">Coiled coil</keyword>
<keyword evidence="11" id="KW-0995">Kinetochore</keyword>
<keyword evidence="16" id="KW-0137">Centromere</keyword>
<keyword evidence="7" id="KW-0132">Cell division</keyword>
<evidence type="ECO:0000256" key="15">
    <source>
        <dbReference type="ARBA" id="ARBA00023306"/>
    </source>
</evidence>
<evidence type="ECO:0000256" key="6">
    <source>
        <dbReference type="ARBA" id="ARBA00022490"/>
    </source>
</evidence>
<feature type="compositionally biased region" description="Basic and acidic residues" evidence="19">
    <location>
        <begin position="145"/>
        <end position="173"/>
    </location>
</feature>
<keyword evidence="8" id="KW-0493">Microtubule</keyword>
<proteinExistence type="inferred from homology"/>
<evidence type="ECO:0000256" key="16">
    <source>
        <dbReference type="ARBA" id="ARBA00023328"/>
    </source>
</evidence>
<evidence type="ECO:0000256" key="14">
    <source>
        <dbReference type="ARBA" id="ARBA00023242"/>
    </source>
</evidence>